<reference evidence="1" key="1">
    <citation type="journal article" date="2014" name="Front. Microbiol.">
        <title>High frequency of phylogenetically diverse reductive dehalogenase-homologous genes in deep subseafloor sedimentary metagenomes.</title>
        <authorList>
            <person name="Kawai M."/>
            <person name="Futagami T."/>
            <person name="Toyoda A."/>
            <person name="Takaki Y."/>
            <person name="Nishi S."/>
            <person name="Hori S."/>
            <person name="Arai W."/>
            <person name="Tsubouchi T."/>
            <person name="Morono Y."/>
            <person name="Uchiyama I."/>
            <person name="Ito T."/>
            <person name="Fujiyama A."/>
            <person name="Inagaki F."/>
            <person name="Takami H."/>
        </authorList>
    </citation>
    <scope>NUCLEOTIDE SEQUENCE</scope>
    <source>
        <strain evidence="1">Expedition CK06-06</strain>
    </source>
</reference>
<sequence length="65" mass="7654">MVSDKPTTTKSVTRTTEYGIFIRKKIRKNGKRKQKTTKIKRNPEKVKLGKVGDIEFYAYPFQYPD</sequence>
<protein>
    <submittedName>
        <fullName evidence="1">Uncharacterized protein</fullName>
    </submittedName>
</protein>
<dbReference type="AlphaFoldDB" id="X1CB08"/>
<accession>X1CB08</accession>
<evidence type="ECO:0000313" key="1">
    <source>
        <dbReference type="EMBL" id="GAG81481.1"/>
    </source>
</evidence>
<dbReference type="EMBL" id="BART01011156">
    <property type="protein sequence ID" value="GAG81481.1"/>
    <property type="molecule type" value="Genomic_DNA"/>
</dbReference>
<comment type="caution">
    <text evidence="1">The sequence shown here is derived from an EMBL/GenBank/DDBJ whole genome shotgun (WGS) entry which is preliminary data.</text>
</comment>
<proteinExistence type="predicted"/>
<name>X1CB08_9ZZZZ</name>
<organism evidence="1">
    <name type="scientific">marine sediment metagenome</name>
    <dbReference type="NCBI Taxonomy" id="412755"/>
    <lineage>
        <taxon>unclassified sequences</taxon>
        <taxon>metagenomes</taxon>
        <taxon>ecological metagenomes</taxon>
    </lineage>
</organism>
<feature type="non-terminal residue" evidence="1">
    <location>
        <position position="65"/>
    </location>
</feature>
<gene>
    <name evidence="1" type="ORF">S01H4_23908</name>
</gene>